<dbReference type="PANTHER" id="PTHR27000">
    <property type="entry name" value="LEUCINE-RICH REPEAT RECEPTOR-LIKE PROTEIN KINASE FAMILY PROTEIN-RELATED"/>
    <property type="match status" value="1"/>
</dbReference>
<dbReference type="GO" id="GO:0016020">
    <property type="term" value="C:membrane"/>
    <property type="evidence" value="ECO:0007669"/>
    <property type="project" value="UniProtKB-SubCell"/>
</dbReference>
<evidence type="ECO:0000256" key="6">
    <source>
        <dbReference type="ARBA" id="ARBA00022989"/>
    </source>
</evidence>
<dbReference type="InterPro" id="IPR046673">
    <property type="entry name" value="ToxA_N"/>
</dbReference>
<dbReference type="Gene3D" id="3.80.10.10">
    <property type="entry name" value="Ribonuclease Inhibitor"/>
    <property type="match status" value="3"/>
</dbReference>
<dbReference type="Pfam" id="PF13855">
    <property type="entry name" value="LRR_8"/>
    <property type="match status" value="1"/>
</dbReference>
<dbReference type="SMART" id="SM00369">
    <property type="entry name" value="LRR_TYP"/>
    <property type="match status" value="8"/>
</dbReference>
<dbReference type="SUPFAM" id="SSF52058">
    <property type="entry name" value="L domain-like"/>
    <property type="match status" value="2"/>
</dbReference>
<keyword evidence="7" id="KW-0472">Membrane</keyword>
<feature type="domain" description="Dermonecrotic toxin N-terminal" evidence="11">
    <location>
        <begin position="84"/>
        <end position="342"/>
    </location>
</feature>
<feature type="coiled-coil region" evidence="10">
    <location>
        <begin position="1379"/>
        <end position="1406"/>
    </location>
</feature>
<dbReference type="PANTHER" id="PTHR27000:SF809">
    <property type="entry name" value="OS05G0170300 PROTEIN"/>
    <property type="match status" value="1"/>
</dbReference>
<gene>
    <name evidence="12" type="ORF">PS683_02708</name>
</gene>
<dbReference type="InterPro" id="IPR001611">
    <property type="entry name" value="Leu-rich_rpt"/>
</dbReference>
<sequence>MTHPTTSIHLPDLSTYRDVHADILQQAVPGWLANASPARRAALRNTQPAIADWYTTATPQEHDTLKNQVNLAWTAQNRLDQALANLHAADDFGAPLLQALLKQRFGVEADVRTTYLRLYIPQTLAWLPIGSGGARTWTVSLLEAALHNFEADEAYAAPSGFISQPSASGQFDRLPTLDAQLTVAQFIALCRELDIGAHYRRYLEQFFDSNNPVAMATLQSRLRHSQAADLRVALQMAHMKHDLLDHASYGLLQRMLDKPNSRNTCYPLLCYDLTIMSSTLTGIVLFAENLGSPHPVEVTAYIPGDPYAPLKQYANPVAFMNALANNLRSVEYQQFFSRFVNHEERGPFFADLNRRLSKVTWHLHTRGDPLPSWRETPIDPPHLAFSASRISGDLFTHLFQRTYNKVFNDARARAVSTASADQKARWERWNVVQRIASTVLQIAAFIAAPFVPPVGLLMLGYSAYQMLDEAFEGIIDWAEGEVTEAFGHLLSFVEQGLQLGMFVAGAPLASAALRQLLPVESVQFFDRLKPVTLPDGKARLWKPDLAPYAHEIQLPTHGQYPVQGLYPHDGIPSLLLGEKPFVVQADPLTEQLYLQHPTRPHAYRPRLTTNGQGAWLSELDTPSSWDSTTLMRRLGPRTLGLSDEQLAHIRRISATDDGALRKMHLNQHTPPPLLADTLERFRVDQALQDFIDQMNSDDPALYGRADVQTQLHLLANLGLWPKAKTLRFLDARGNVRWELTGEPNASVVQLHETQLNNGDLLKTLLEALDEPQRKALLGEAFGDPVTSLHTRARQFRRKLARLALAHRRSLFDSRYRQVDRPTAPRQQALVDHTPGLPLSAADALLDTASSLELNEIDQGSVPTRLSQLAHSLRDEARLNHAYEGLYLEATDTLETHRLALHSLQGLPGWSNRLRLEIRTPAPDDTLIDAIGKPRARIKRTLIRSPEGQYTPQDRNGSLSGETDLYTAILQALPDAERDALGLHIGQGPALRQALRSHALARNSLRKLITAQPARPPSDTRTHLRLLGMDNYPPAPVQAQPPSPRALARSLFPAHTDAQIDELIQDLATRPDGALPILTALHQEYLQLERDLATWEANTPRTYPGTEVTLSRQDFRDARQNRRLFRLELLRGWRRESEADRFFEPPTRNGQKLTLPYPILGELPTLRANFEHISYLELRGQQTALNVDTFLRSFPRLRCLSISNARLGQFPPFISGMPTLNTLALSDCGISLTPDSLRALSSMNRLRTLDLDNNPLGLTPNLERMPDMQFLDLSSTGICEVPAGLLSRPALELAMLSNNQITQLPSAFFELPADTAKNIDLSGNPMSRPTLEQVKAYYQRTGQYWEINAAAVDIRHVNALFPDFSENEVNRFIFGLPGTLEMGQVELARLEAEYEALSDGLDTWARQAPTPEEQTRRHTFKHALQACWRRESPLDDDAARTTATYTLENAQPFSGEFPPLNAEFSHVSSLQLLGAGDPFPLQSAPFFKGFPALNRLSIEGYKLGDIPASVFDLPQLSALRVTHCSLTLSAERAASLATLGNLVRLDLSHNPLGRMPDFGKLPKLAHINLEATGLADIPDSLLTAVQRDRVNLSGNAITEIPDAAFTLSASVAGAYDLSRNPLSRSALLQIKHYCLRTGEFFQADAPTDLQNRIKALYPTFVTAEANQFFFTLPGDLDATGPALDRLDAEYATLRSDLQEWALNVPQRHPLRDVPLDEQTRAQEQLNRHSFKTLLEDAWRRETDLDEEHDSPEPTHKLTFGTGILGDLPHLSARLDHVSSLELDGDGGTGGLDGLLKSLPGLRSLVISKFNLGEIPPTVFTLPRLSTLSLTESAVRLTPASVNALTGMNNLAYLDLSENPLGLTPDVSHLNALESLYLQDTAITETPQGLFTLRELRTLDLSDNRIEALPAALTELATELDHESDFSGNPWSAQSLDHLRQYYLHTGNDLAVEAARRDVTGTPLIRPVTPEPMEE</sequence>
<evidence type="ECO:0000256" key="5">
    <source>
        <dbReference type="ARBA" id="ARBA00022737"/>
    </source>
</evidence>
<evidence type="ECO:0000313" key="12">
    <source>
        <dbReference type="EMBL" id="VVM14405.1"/>
    </source>
</evidence>
<evidence type="ECO:0000256" key="2">
    <source>
        <dbReference type="ARBA" id="ARBA00022614"/>
    </source>
</evidence>
<dbReference type="PROSITE" id="PS51450">
    <property type="entry name" value="LRR"/>
    <property type="match status" value="4"/>
</dbReference>
<evidence type="ECO:0000256" key="7">
    <source>
        <dbReference type="ARBA" id="ARBA00023136"/>
    </source>
</evidence>
<keyword evidence="8" id="KW-0675">Receptor</keyword>
<dbReference type="InterPro" id="IPR003591">
    <property type="entry name" value="Leu-rich_rpt_typical-subtyp"/>
</dbReference>
<keyword evidence="10" id="KW-0175">Coiled coil</keyword>
<keyword evidence="2" id="KW-0433">Leucine-rich repeat</keyword>
<keyword evidence="5" id="KW-0677">Repeat</keyword>
<keyword evidence="4" id="KW-0732">Signal</keyword>
<evidence type="ECO:0000256" key="3">
    <source>
        <dbReference type="ARBA" id="ARBA00022692"/>
    </source>
</evidence>
<dbReference type="EMBL" id="LR700643">
    <property type="protein sequence ID" value="VVM14405.1"/>
    <property type="molecule type" value="Genomic_DNA"/>
</dbReference>
<organism evidence="12">
    <name type="scientific">Pseudomonas fluorescens</name>
    <dbReference type="NCBI Taxonomy" id="294"/>
    <lineage>
        <taxon>Bacteria</taxon>
        <taxon>Pseudomonadati</taxon>
        <taxon>Pseudomonadota</taxon>
        <taxon>Gammaproteobacteria</taxon>
        <taxon>Pseudomonadales</taxon>
        <taxon>Pseudomonadaceae</taxon>
        <taxon>Pseudomonas</taxon>
    </lineage>
</organism>
<evidence type="ECO:0000256" key="4">
    <source>
        <dbReference type="ARBA" id="ARBA00022729"/>
    </source>
</evidence>
<evidence type="ECO:0000256" key="10">
    <source>
        <dbReference type="SAM" id="Coils"/>
    </source>
</evidence>
<proteinExistence type="predicted"/>
<evidence type="ECO:0000259" key="11">
    <source>
        <dbReference type="Pfam" id="PF20178"/>
    </source>
</evidence>
<name>A0A5E6MR77_PSEFL</name>
<dbReference type="InterPro" id="IPR032675">
    <property type="entry name" value="LRR_dom_sf"/>
</dbReference>
<reference evidence="12" key="1">
    <citation type="submission" date="2019-09" db="EMBL/GenBank/DDBJ databases">
        <authorList>
            <person name="Chandra G."/>
            <person name="Truman W A."/>
        </authorList>
    </citation>
    <scope>NUCLEOTIDE SEQUENCE</scope>
    <source>
        <strain evidence="12">PS683</strain>
    </source>
</reference>
<evidence type="ECO:0000256" key="8">
    <source>
        <dbReference type="ARBA" id="ARBA00023170"/>
    </source>
</evidence>
<accession>A0A5E6MR77</accession>
<dbReference type="Pfam" id="PF20178">
    <property type="entry name" value="ToxA_N"/>
    <property type="match status" value="1"/>
</dbReference>
<comment type="subcellular location">
    <subcellularLocation>
        <location evidence="1">Membrane</location>
        <topology evidence="1">Single-pass membrane protein</topology>
    </subcellularLocation>
</comment>
<evidence type="ECO:0000256" key="1">
    <source>
        <dbReference type="ARBA" id="ARBA00004167"/>
    </source>
</evidence>
<protein>
    <recommendedName>
        <fullName evidence="11">Dermonecrotic toxin N-terminal domain-containing protein</fullName>
    </recommendedName>
</protein>
<evidence type="ECO:0000256" key="9">
    <source>
        <dbReference type="ARBA" id="ARBA00023180"/>
    </source>
</evidence>
<keyword evidence="3" id="KW-0812">Transmembrane</keyword>
<keyword evidence="9" id="KW-0325">Glycoprotein</keyword>
<keyword evidence="6" id="KW-1133">Transmembrane helix</keyword>